<dbReference type="RefSeq" id="WP_051765624.1">
    <property type="nucleotide sequence ID" value="NZ_CP034550.1"/>
</dbReference>
<gene>
    <name evidence="3" type="ORF">EKG83_13270</name>
</gene>
<sequence>MTIPTEPVVRETPERMAATGSPVPTDGEQAKPGFVTYPLEGLDGPAPDGAVIPSALSLLHPADGVAGYPREAFPADLVDEAERDSTHSPDVDCAGLLPDPFRLRVGAVHLRLAGEPDPERVLRVVAEHTRPDQRVFVGVVDPVDPRVETPEEVCDRVLRAARHIPVERLGTCDDCGFSPFSDDTSTSRDTAFAEIGARVRGTGVAAERLGR</sequence>
<dbReference type="KEGG" id="ssyi:EKG83_13270"/>
<dbReference type="GO" id="GO:0009086">
    <property type="term" value="P:methionine biosynthetic process"/>
    <property type="evidence" value="ECO:0007669"/>
    <property type="project" value="InterPro"/>
</dbReference>
<dbReference type="OrthoDB" id="244285at2"/>
<dbReference type="GO" id="GO:0003871">
    <property type="term" value="F:5-methyltetrahydropteroyltriglutamate-homocysteine S-methyltransferase activity"/>
    <property type="evidence" value="ECO:0007669"/>
    <property type="project" value="InterPro"/>
</dbReference>
<keyword evidence="4" id="KW-1185">Reference proteome</keyword>
<dbReference type="Pfam" id="PF01717">
    <property type="entry name" value="Meth_synt_2"/>
    <property type="match status" value="1"/>
</dbReference>
<protein>
    <recommendedName>
        <fullName evidence="2">Cobalamin-independent methionine synthase MetE C-terminal/archaeal domain-containing protein</fullName>
    </recommendedName>
</protein>
<dbReference type="InterPro" id="IPR038071">
    <property type="entry name" value="UROD/MetE-like_sf"/>
</dbReference>
<feature type="domain" description="Cobalamin-independent methionine synthase MetE C-terminal/archaeal" evidence="2">
    <location>
        <begin position="96"/>
        <end position="178"/>
    </location>
</feature>
<proteinExistence type="predicted"/>
<dbReference type="EMBL" id="CP034550">
    <property type="protein sequence ID" value="QFZ18325.1"/>
    <property type="molecule type" value="Genomic_DNA"/>
</dbReference>
<dbReference type="GO" id="GO:0008270">
    <property type="term" value="F:zinc ion binding"/>
    <property type="evidence" value="ECO:0007669"/>
    <property type="project" value="InterPro"/>
</dbReference>
<dbReference type="Proteomes" id="UP000325787">
    <property type="component" value="Chromosome"/>
</dbReference>
<accession>A0A5Q0GXC6</accession>
<reference evidence="4" key="1">
    <citation type="journal article" date="2021" name="Curr. Microbiol.">
        <title>Complete genome of nocamycin-producing strain Saccharothrix syringae NRRL B-16468 reveals the biosynthetic potential for secondary metabolites.</title>
        <authorList>
            <person name="Mo X."/>
            <person name="Yang S."/>
        </authorList>
    </citation>
    <scope>NUCLEOTIDE SEQUENCE [LARGE SCALE GENOMIC DNA]</scope>
    <source>
        <strain evidence="4">ATCC 51364 / DSM 43886 / JCM 6844 / KCTC 9398 / NBRC 14523 / NRRL B-16468 / INA 2240</strain>
    </source>
</reference>
<dbReference type="Gene3D" id="3.20.20.210">
    <property type="match status" value="1"/>
</dbReference>
<evidence type="ECO:0000313" key="3">
    <source>
        <dbReference type="EMBL" id="QFZ18325.1"/>
    </source>
</evidence>
<dbReference type="AlphaFoldDB" id="A0A5Q0GXC6"/>
<feature type="region of interest" description="Disordered" evidence="1">
    <location>
        <begin position="1"/>
        <end position="32"/>
    </location>
</feature>
<dbReference type="SUPFAM" id="SSF51726">
    <property type="entry name" value="UROD/MetE-like"/>
    <property type="match status" value="1"/>
</dbReference>
<evidence type="ECO:0000256" key="1">
    <source>
        <dbReference type="SAM" id="MobiDB-lite"/>
    </source>
</evidence>
<name>A0A5Q0GXC6_SACSY</name>
<evidence type="ECO:0000313" key="4">
    <source>
        <dbReference type="Proteomes" id="UP000325787"/>
    </source>
</evidence>
<organism evidence="3 4">
    <name type="scientific">Saccharothrix syringae</name>
    <name type="common">Nocardiopsis syringae</name>
    <dbReference type="NCBI Taxonomy" id="103733"/>
    <lineage>
        <taxon>Bacteria</taxon>
        <taxon>Bacillati</taxon>
        <taxon>Actinomycetota</taxon>
        <taxon>Actinomycetes</taxon>
        <taxon>Pseudonocardiales</taxon>
        <taxon>Pseudonocardiaceae</taxon>
        <taxon>Saccharothrix</taxon>
    </lineage>
</organism>
<dbReference type="InterPro" id="IPR002629">
    <property type="entry name" value="Met_Synth_C/arc"/>
</dbReference>
<evidence type="ECO:0000259" key="2">
    <source>
        <dbReference type="Pfam" id="PF01717"/>
    </source>
</evidence>